<evidence type="ECO:0000256" key="4">
    <source>
        <dbReference type="ARBA" id="ARBA00022679"/>
    </source>
</evidence>
<dbReference type="Pfam" id="PF02518">
    <property type="entry name" value="HATPase_c"/>
    <property type="match status" value="1"/>
</dbReference>
<dbReference type="EMBL" id="QWDC01000003">
    <property type="protein sequence ID" value="RFZ90957.1"/>
    <property type="molecule type" value="Genomic_DNA"/>
</dbReference>
<proteinExistence type="predicted"/>
<sequence length="709" mass="79539">MQRGAFLLSFWLLSLFVLNIALTGCNRSETKSINNQKSKVQRLLTDGNRLMKERRYNDAFDRYYNGFLLARQLNDGCALLQFNNQLGLVKYRQGKFTEAVPYIKEALIKRSFCADSDAYEPHGMLNTIALAYEQSNMADSAVAYYNKALVAIDKLHQNAKRAGAARGMIYGNLGGLYERENKYSLSEHFLKASIAINNRPGYDVNDAITAELKLAKLYLRTKRNKEADSVFIQAKEHLERQQALHDVNAMSVKDWYYLRWQYFDKNDMPLAAYSALKRFNQLKDSIEFTTKGLAYADMEKSFQVSKQHQQLVLFAKDNEIKKISIALIATLVVLVIIIAVLIALSLQRSKKHNTRLQETLDALERSQHFLQGLLNNLPIILYQIDPDGKITNSIGAGLDDVPDWSNDQLIGVNAFELAPDLTNAFRQAMGGKAARAVNAFAVNDDKFYFDTTVLPDQTTAGGIIGFAVDTTAVNRQAIRLTELNKFKDKILSVLSHDLRAPFSSIIMASEVLKLKSKHISGEELGMIMLGLRETASKSIGLLEGLLLWAQSERRNFVYHPQLVNLHNNIAEANGVYLYAQQRKNISLQNNIPTGLTLMAHHQMLLFVNRNLISNATKYSPDGGIISVSARADNKEVILTITDQGAGMTAEQINQLFKIKDKPVPDNHHGAGIALSICHDMILQMNGRIWAESIPGYGSMFCYALPVINQ</sequence>
<dbReference type="RefSeq" id="WP_117393159.1">
    <property type="nucleotide sequence ID" value="NZ_QWDC01000003.1"/>
</dbReference>
<dbReference type="InterPro" id="IPR011990">
    <property type="entry name" value="TPR-like_helical_dom_sf"/>
</dbReference>
<keyword evidence="7" id="KW-0067">ATP-binding</keyword>
<dbReference type="GO" id="GO:0000155">
    <property type="term" value="F:phosphorelay sensor kinase activity"/>
    <property type="evidence" value="ECO:0007669"/>
    <property type="project" value="InterPro"/>
</dbReference>
<evidence type="ECO:0000313" key="12">
    <source>
        <dbReference type="Proteomes" id="UP000264217"/>
    </source>
</evidence>
<dbReference type="SUPFAM" id="SSF55874">
    <property type="entry name" value="ATPase domain of HSP90 chaperone/DNA topoisomerase II/histidine kinase"/>
    <property type="match status" value="1"/>
</dbReference>
<feature type="domain" description="Histidine kinase" evidence="10">
    <location>
        <begin position="493"/>
        <end position="708"/>
    </location>
</feature>
<dbReference type="Gene3D" id="1.10.287.130">
    <property type="match status" value="1"/>
</dbReference>
<dbReference type="InterPro" id="IPR036890">
    <property type="entry name" value="HATPase_C_sf"/>
</dbReference>
<dbReference type="Gene3D" id="3.30.450.20">
    <property type="entry name" value="PAS domain"/>
    <property type="match status" value="1"/>
</dbReference>
<keyword evidence="4" id="KW-0808">Transferase</keyword>
<dbReference type="Proteomes" id="UP000264217">
    <property type="component" value="Unassembled WGS sequence"/>
</dbReference>
<evidence type="ECO:0000256" key="1">
    <source>
        <dbReference type="ARBA" id="ARBA00000085"/>
    </source>
</evidence>
<keyword evidence="6" id="KW-0418">Kinase</keyword>
<evidence type="ECO:0000256" key="9">
    <source>
        <dbReference type="SAM" id="Phobius"/>
    </source>
</evidence>
<dbReference type="SMART" id="SM00387">
    <property type="entry name" value="HATPase_c"/>
    <property type="match status" value="1"/>
</dbReference>
<evidence type="ECO:0000256" key="2">
    <source>
        <dbReference type="ARBA" id="ARBA00012438"/>
    </source>
</evidence>
<dbReference type="InterPro" id="IPR005467">
    <property type="entry name" value="His_kinase_dom"/>
</dbReference>
<dbReference type="AlphaFoldDB" id="A0A372NQR8"/>
<dbReference type="InterPro" id="IPR035965">
    <property type="entry name" value="PAS-like_dom_sf"/>
</dbReference>
<evidence type="ECO:0000259" key="10">
    <source>
        <dbReference type="PROSITE" id="PS50109"/>
    </source>
</evidence>
<evidence type="ECO:0000313" key="11">
    <source>
        <dbReference type="EMBL" id="RFZ90957.1"/>
    </source>
</evidence>
<comment type="caution">
    <text evidence="11">The sequence shown here is derived from an EMBL/GenBank/DDBJ whole genome shotgun (WGS) entry which is preliminary data.</text>
</comment>
<dbReference type="OrthoDB" id="9813151at2"/>
<dbReference type="EC" id="2.7.13.3" evidence="2"/>
<evidence type="ECO:0000256" key="6">
    <source>
        <dbReference type="ARBA" id="ARBA00022777"/>
    </source>
</evidence>
<dbReference type="InterPro" id="IPR050351">
    <property type="entry name" value="BphY/WalK/GraS-like"/>
</dbReference>
<evidence type="ECO:0000256" key="8">
    <source>
        <dbReference type="ARBA" id="ARBA00023012"/>
    </source>
</evidence>
<evidence type="ECO:0000256" key="7">
    <source>
        <dbReference type="ARBA" id="ARBA00022840"/>
    </source>
</evidence>
<dbReference type="Pfam" id="PF13181">
    <property type="entry name" value="TPR_8"/>
    <property type="match status" value="1"/>
</dbReference>
<dbReference type="PRINTS" id="PR00344">
    <property type="entry name" value="BCTRLSENSOR"/>
</dbReference>
<organism evidence="11 12">
    <name type="scientific">Mucilaginibacter conchicola</name>
    <dbReference type="NCBI Taxonomy" id="2303333"/>
    <lineage>
        <taxon>Bacteria</taxon>
        <taxon>Pseudomonadati</taxon>
        <taxon>Bacteroidota</taxon>
        <taxon>Sphingobacteriia</taxon>
        <taxon>Sphingobacteriales</taxon>
        <taxon>Sphingobacteriaceae</taxon>
        <taxon>Mucilaginibacter</taxon>
    </lineage>
</organism>
<dbReference type="SUPFAM" id="SSF55785">
    <property type="entry name" value="PYP-like sensor domain (PAS domain)"/>
    <property type="match status" value="1"/>
</dbReference>
<dbReference type="PANTHER" id="PTHR42878:SF7">
    <property type="entry name" value="SENSOR HISTIDINE KINASE GLRK"/>
    <property type="match status" value="1"/>
</dbReference>
<dbReference type="Gene3D" id="3.30.565.10">
    <property type="entry name" value="Histidine kinase-like ATPase, C-terminal domain"/>
    <property type="match status" value="1"/>
</dbReference>
<dbReference type="GO" id="GO:0005524">
    <property type="term" value="F:ATP binding"/>
    <property type="evidence" value="ECO:0007669"/>
    <property type="project" value="UniProtKB-KW"/>
</dbReference>
<dbReference type="InterPro" id="IPR019734">
    <property type="entry name" value="TPR_rpt"/>
</dbReference>
<keyword evidence="8" id="KW-0902">Two-component regulatory system</keyword>
<accession>A0A372NQR8</accession>
<reference evidence="11 12" key="1">
    <citation type="submission" date="2018-08" db="EMBL/GenBank/DDBJ databases">
        <title>Mucilaginibacter sp. MYSH2.</title>
        <authorList>
            <person name="Seo T."/>
        </authorList>
    </citation>
    <scope>NUCLEOTIDE SEQUENCE [LARGE SCALE GENOMIC DNA]</scope>
    <source>
        <strain evidence="11 12">MYSH2</strain>
    </source>
</reference>
<dbReference type="InterPro" id="IPR004358">
    <property type="entry name" value="Sig_transdc_His_kin-like_C"/>
</dbReference>
<dbReference type="PROSITE" id="PS50109">
    <property type="entry name" value="HIS_KIN"/>
    <property type="match status" value="1"/>
</dbReference>
<dbReference type="SUPFAM" id="SSF47384">
    <property type="entry name" value="Homodimeric domain of signal transducing histidine kinase"/>
    <property type="match status" value="1"/>
</dbReference>
<dbReference type="InterPro" id="IPR003594">
    <property type="entry name" value="HATPase_dom"/>
</dbReference>
<dbReference type="SMART" id="SM00028">
    <property type="entry name" value="TPR"/>
    <property type="match status" value="3"/>
</dbReference>
<comment type="catalytic activity">
    <reaction evidence="1">
        <text>ATP + protein L-histidine = ADP + protein N-phospho-L-histidine.</text>
        <dbReference type="EC" id="2.7.13.3"/>
    </reaction>
</comment>
<name>A0A372NQR8_9SPHI</name>
<dbReference type="Gene3D" id="1.25.40.10">
    <property type="entry name" value="Tetratricopeptide repeat domain"/>
    <property type="match status" value="1"/>
</dbReference>
<dbReference type="CDD" id="cd00082">
    <property type="entry name" value="HisKA"/>
    <property type="match status" value="1"/>
</dbReference>
<feature type="transmembrane region" description="Helical" evidence="9">
    <location>
        <begin position="323"/>
        <end position="346"/>
    </location>
</feature>
<dbReference type="InterPro" id="IPR036097">
    <property type="entry name" value="HisK_dim/P_sf"/>
</dbReference>
<evidence type="ECO:0000256" key="5">
    <source>
        <dbReference type="ARBA" id="ARBA00022741"/>
    </source>
</evidence>
<evidence type="ECO:0000256" key="3">
    <source>
        <dbReference type="ARBA" id="ARBA00022553"/>
    </source>
</evidence>
<keyword evidence="3" id="KW-0597">Phosphoprotein</keyword>
<keyword evidence="5" id="KW-0547">Nucleotide-binding</keyword>
<keyword evidence="9" id="KW-1133">Transmembrane helix</keyword>
<dbReference type="PROSITE" id="PS51257">
    <property type="entry name" value="PROKAR_LIPOPROTEIN"/>
    <property type="match status" value="1"/>
</dbReference>
<keyword evidence="12" id="KW-1185">Reference proteome</keyword>
<keyword evidence="9" id="KW-0812">Transmembrane</keyword>
<dbReference type="GO" id="GO:0030295">
    <property type="term" value="F:protein kinase activator activity"/>
    <property type="evidence" value="ECO:0007669"/>
    <property type="project" value="TreeGrafter"/>
</dbReference>
<dbReference type="SUPFAM" id="SSF48452">
    <property type="entry name" value="TPR-like"/>
    <property type="match status" value="1"/>
</dbReference>
<dbReference type="GO" id="GO:0007234">
    <property type="term" value="P:osmosensory signaling via phosphorelay pathway"/>
    <property type="evidence" value="ECO:0007669"/>
    <property type="project" value="TreeGrafter"/>
</dbReference>
<dbReference type="PANTHER" id="PTHR42878">
    <property type="entry name" value="TWO-COMPONENT HISTIDINE KINASE"/>
    <property type="match status" value="1"/>
</dbReference>
<dbReference type="InterPro" id="IPR003661">
    <property type="entry name" value="HisK_dim/P_dom"/>
</dbReference>
<protein>
    <recommendedName>
        <fullName evidence="2">histidine kinase</fullName>
        <ecNumber evidence="2">2.7.13.3</ecNumber>
    </recommendedName>
</protein>
<gene>
    <name evidence="11" type="ORF">D0C36_18600</name>
</gene>
<dbReference type="GO" id="GO:0000156">
    <property type="term" value="F:phosphorelay response regulator activity"/>
    <property type="evidence" value="ECO:0007669"/>
    <property type="project" value="TreeGrafter"/>
</dbReference>
<keyword evidence="9" id="KW-0472">Membrane</keyword>